<organism evidence="4 5">
    <name type="scientific">Macrophomina phaseolina (strain MS6)</name>
    <name type="common">Charcoal rot fungus</name>
    <dbReference type="NCBI Taxonomy" id="1126212"/>
    <lineage>
        <taxon>Eukaryota</taxon>
        <taxon>Fungi</taxon>
        <taxon>Dikarya</taxon>
        <taxon>Ascomycota</taxon>
        <taxon>Pezizomycotina</taxon>
        <taxon>Dothideomycetes</taxon>
        <taxon>Dothideomycetes incertae sedis</taxon>
        <taxon>Botryosphaeriales</taxon>
        <taxon>Botryosphaeriaceae</taxon>
        <taxon>Macrophomina</taxon>
    </lineage>
</organism>
<dbReference type="HOGENOM" id="CLU_1122351_0_0_1"/>
<dbReference type="PANTHER" id="PTHR45527">
    <property type="entry name" value="NONRIBOSOMAL PEPTIDE SYNTHETASE"/>
    <property type="match status" value="1"/>
</dbReference>
<dbReference type="Gene3D" id="3.30.300.30">
    <property type="match status" value="1"/>
</dbReference>
<name>K2S442_MACPH</name>
<dbReference type="AlphaFoldDB" id="K2S442"/>
<sequence>RRVNWAFFTPFFSRIPSPEQLCVWADRVNLFTLYGSAEQSVTSHGTAPLSLYGHSNEIGRPFPGNRSWIVDSTDGSRFVPVGAVGELVVEGPAVAREYMQDTDKTRGAFPAAFPWRPAFSGTPARFCWTGDLVKYGADGDTLDVGRRDGQIKLRGQRIELGEMEYLPSSVPALSVEILVPRGEKPDKAALAAFVALGDDYEGDDGIDVPSTTTRSPQPSQALYPRLRSAVASAITTLSSSTVTPSLLS</sequence>
<dbReference type="GO" id="GO:0031177">
    <property type="term" value="F:phosphopantetheine binding"/>
    <property type="evidence" value="ECO:0007669"/>
    <property type="project" value="TreeGrafter"/>
</dbReference>
<evidence type="ECO:0000256" key="1">
    <source>
        <dbReference type="ARBA" id="ARBA00022450"/>
    </source>
</evidence>
<dbReference type="InterPro" id="IPR042099">
    <property type="entry name" value="ANL_N_sf"/>
</dbReference>
<dbReference type="Pfam" id="PF00501">
    <property type="entry name" value="AMP-binding"/>
    <property type="match status" value="1"/>
</dbReference>
<evidence type="ECO:0000256" key="2">
    <source>
        <dbReference type="ARBA" id="ARBA00022553"/>
    </source>
</evidence>
<dbReference type="OrthoDB" id="416786at2759"/>
<dbReference type="EMBL" id="AHHD01000108">
    <property type="protein sequence ID" value="EKG19797.1"/>
    <property type="molecule type" value="Genomic_DNA"/>
</dbReference>
<dbReference type="GO" id="GO:0044550">
    <property type="term" value="P:secondary metabolite biosynthetic process"/>
    <property type="evidence" value="ECO:0007669"/>
    <property type="project" value="TreeGrafter"/>
</dbReference>
<comment type="caution">
    <text evidence="4">The sequence shown here is derived from an EMBL/GenBank/DDBJ whole genome shotgun (WGS) entry which is preliminary data.</text>
</comment>
<dbReference type="GO" id="GO:0043041">
    <property type="term" value="P:amino acid activation for nonribosomal peptide biosynthetic process"/>
    <property type="evidence" value="ECO:0007669"/>
    <property type="project" value="TreeGrafter"/>
</dbReference>
<feature type="domain" description="AMP-dependent synthetase/ligase" evidence="3">
    <location>
        <begin position="28"/>
        <end position="98"/>
    </location>
</feature>
<feature type="non-terminal residue" evidence="4">
    <location>
        <position position="1"/>
    </location>
</feature>
<keyword evidence="4" id="KW-0436">Ligase</keyword>
<reference evidence="4 5" key="1">
    <citation type="journal article" date="2012" name="BMC Genomics">
        <title>Tools to kill: Genome of one of the most destructive plant pathogenic fungi Macrophomina phaseolina.</title>
        <authorList>
            <person name="Islam M.S."/>
            <person name="Haque M.S."/>
            <person name="Islam M.M."/>
            <person name="Emdad E.M."/>
            <person name="Halim A."/>
            <person name="Hossen Q.M.M."/>
            <person name="Hossain M.Z."/>
            <person name="Ahmed B."/>
            <person name="Rahim S."/>
            <person name="Rahman M.S."/>
            <person name="Alam M.M."/>
            <person name="Hou S."/>
            <person name="Wan X."/>
            <person name="Saito J.A."/>
            <person name="Alam M."/>
        </authorList>
    </citation>
    <scope>NUCLEOTIDE SEQUENCE [LARGE SCALE GENOMIC DNA]</scope>
    <source>
        <strain evidence="4 5">MS6</strain>
    </source>
</reference>
<dbReference type="GO" id="GO:0005737">
    <property type="term" value="C:cytoplasm"/>
    <property type="evidence" value="ECO:0007669"/>
    <property type="project" value="TreeGrafter"/>
</dbReference>
<dbReference type="Proteomes" id="UP000007129">
    <property type="component" value="Unassembled WGS sequence"/>
</dbReference>
<dbReference type="InterPro" id="IPR045851">
    <property type="entry name" value="AMP-bd_C_sf"/>
</dbReference>
<dbReference type="eggNOG" id="KOG1178">
    <property type="taxonomic scope" value="Eukaryota"/>
</dbReference>
<dbReference type="STRING" id="1126212.K2S442"/>
<dbReference type="SUPFAM" id="SSF56801">
    <property type="entry name" value="Acetyl-CoA synthetase-like"/>
    <property type="match status" value="1"/>
</dbReference>
<protein>
    <submittedName>
        <fullName evidence="4">AMP-dependent synthetase/ligase</fullName>
    </submittedName>
</protein>
<dbReference type="Gene3D" id="3.40.50.12780">
    <property type="entry name" value="N-terminal domain of ligase-like"/>
    <property type="match status" value="1"/>
</dbReference>
<dbReference type="VEuPathDB" id="FungiDB:MPH_02866"/>
<evidence type="ECO:0000313" key="4">
    <source>
        <dbReference type="EMBL" id="EKG19797.1"/>
    </source>
</evidence>
<proteinExistence type="predicted"/>
<evidence type="ECO:0000259" key="3">
    <source>
        <dbReference type="Pfam" id="PF00501"/>
    </source>
</evidence>
<evidence type="ECO:0000313" key="5">
    <source>
        <dbReference type="Proteomes" id="UP000007129"/>
    </source>
</evidence>
<accession>K2S442</accession>
<keyword evidence="1" id="KW-0596">Phosphopantetheine</keyword>
<dbReference type="InParanoid" id="K2S442"/>
<dbReference type="PANTHER" id="PTHR45527:SF1">
    <property type="entry name" value="FATTY ACID SYNTHASE"/>
    <property type="match status" value="1"/>
</dbReference>
<dbReference type="GO" id="GO:0016874">
    <property type="term" value="F:ligase activity"/>
    <property type="evidence" value="ECO:0007669"/>
    <property type="project" value="UniProtKB-KW"/>
</dbReference>
<gene>
    <name evidence="4" type="ORF">MPH_02866</name>
</gene>
<dbReference type="InterPro" id="IPR000873">
    <property type="entry name" value="AMP-dep_synth/lig_dom"/>
</dbReference>
<keyword evidence="2" id="KW-0597">Phosphoprotein</keyword>